<reference evidence="2" key="1">
    <citation type="submission" date="2020-05" db="EMBL/GenBank/DDBJ databases">
        <title>Phylogenomic resolution of chytrid fungi.</title>
        <authorList>
            <person name="Stajich J.E."/>
            <person name="Amses K."/>
            <person name="Simmons R."/>
            <person name="Seto K."/>
            <person name="Myers J."/>
            <person name="Bonds A."/>
            <person name="Quandt C.A."/>
            <person name="Barry K."/>
            <person name="Liu P."/>
            <person name="Grigoriev I."/>
            <person name="Longcore J.E."/>
            <person name="James T.Y."/>
        </authorList>
    </citation>
    <scope>NUCLEOTIDE SEQUENCE</scope>
    <source>
        <strain evidence="2">JEL0513</strain>
    </source>
</reference>
<feature type="region of interest" description="Disordered" evidence="1">
    <location>
        <begin position="437"/>
        <end position="463"/>
    </location>
</feature>
<feature type="region of interest" description="Disordered" evidence="1">
    <location>
        <begin position="569"/>
        <end position="631"/>
    </location>
</feature>
<evidence type="ECO:0000313" key="3">
    <source>
        <dbReference type="Proteomes" id="UP001211907"/>
    </source>
</evidence>
<dbReference type="PANTHER" id="PTHR13060">
    <property type="entry name" value="SGT1 PROTEIN HSGT1 SUPPRESSOR OF GCR2"/>
    <property type="match status" value="1"/>
</dbReference>
<feature type="compositionally biased region" description="Acidic residues" evidence="1">
    <location>
        <begin position="587"/>
        <end position="599"/>
    </location>
</feature>
<feature type="region of interest" description="Disordered" evidence="1">
    <location>
        <begin position="770"/>
        <end position="799"/>
    </location>
</feature>
<feature type="compositionally biased region" description="Acidic residues" evidence="1">
    <location>
        <begin position="608"/>
        <end position="622"/>
    </location>
</feature>
<gene>
    <name evidence="2" type="ORF">HK100_004987</name>
</gene>
<feature type="compositionally biased region" description="Acidic residues" evidence="1">
    <location>
        <begin position="524"/>
        <end position="533"/>
    </location>
</feature>
<accession>A0AAD5XIY7</accession>
<dbReference type="Proteomes" id="UP001211907">
    <property type="component" value="Unassembled WGS sequence"/>
</dbReference>
<feature type="compositionally biased region" description="Basic and acidic residues" evidence="1">
    <location>
        <begin position="17"/>
        <end position="31"/>
    </location>
</feature>
<dbReference type="InterPro" id="IPR010770">
    <property type="entry name" value="Ecd"/>
</dbReference>
<organism evidence="2 3">
    <name type="scientific">Physocladia obscura</name>
    <dbReference type="NCBI Taxonomy" id="109957"/>
    <lineage>
        <taxon>Eukaryota</taxon>
        <taxon>Fungi</taxon>
        <taxon>Fungi incertae sedis</taxon>
        <taxon>Chytridiomycota</taxon>
        <taxon>Chytridiomycota incertae sedis</taxon>
        <taxon>Chytridiomycetes</taxon>
        <taxon>Chytridiales</taxon>
        <taxon>Chytriomycetaceae</taxon>
        <taxon>Physocladia</taxon>
    </lineage>
</organism>
<name>A0AAD5XIY7_9FUNG</name>
<feature type="region of interest" description="Disordered" evidence="1">
    <location>
        <begin position="524"/>
        <end position="548"/>
    </location>
</feature>
<evidence type="ECO:0000313" key="2">
    <source>
        <dbReference type="EMBL" id="KAJ3132752.1"/>
    </source>
</evidence>
<evidence type="ECO:0000256" key="1">
    <source>
        <dbReference type="SAM" id="MobiDB-lite"/>
    </source>
</evidence>
<feature type="region of interest" description="Disordered" evidence="1">
    <location>
        <begin position="1"/>
        <end position="47"/>
    </location>
</feature>
<feature type="compositionally biased region" description="Acidic residues" evidence="1">
    <location>
        <begin position="443"/>
        <end position="457"/>
    </location>
</feature>
<dbReference type="PANTHER" id="PTHR13060:SF0">
    <property type="entry name" value="PROTEIN ECDYSONELESS HOMOLOG"/>
    <property type="match status" value="1"/>
</dbReference>
<feature type="compositionally biased region" description="Acidic residues" evidence="1">
    <location>
        <begin position="790"/>
        <end position="799"/>
    </location>
</feature>
<feature type="region of interest" description="Disordered" evidence="1">
    <location>
        <begin position="652"/>
        <end position="695"/>
    </location>
</feature>
<feature type="compositionally biased region" description="Basic and acidic residues" evidence="1">
    <location>
        <begin position="577"/>
        <end position="586"/>
    </location>
</feature>
<sequence>MVRLEQAAKRRQTQTTGKERSNDEFTERDWRAGGVNKDSSEIDERPVGDGEDNIVVAHVYCNENENENESRSENIGALACGFSARAAFGYLWHRQQLRLRLRKDLHKNFDSFGLQTGHFRHNLPLLSATTNVGDCISDVWRIVSILRFVSEKLPQLCISVTDADGLFLLIEAADALPVWLDAPSAATNRVWIHKNNLHIIPPSLVPLSRSITVARAVELVLANPQATLADTQIQTLAFAKCPLLFTPQNDLHRVQCAVPRGIARCLAADESLVSAAVHAFYQRDPFQLKSCQSMRNFHPSTTILTTVKMTRIMYAQLASQQQFTPPKPFTNHISVHANRNDEKIMRAYDIGTKLTVGFEIIATSMPVTASNDASPNLNNNFDSYSFETDAQWRAFKTRLEKLEYFKDEIVGSRMYQALEREAKIQYLEHISKKLGKKNKNGDDDVSDVESNDSDEIAADNSDFENNSTQRLYAALVKVPENIPDSEIIKNDPEDDDAWMYVDPESLDSLLSGIDAMRRELDESDLVSDDDDEGMATNETVQERRAEKRGVAQLEKIVQGFSKFVGKKSGVDGVLFPGEKDETKDEESLFDSDNGSDEYDFDQKSSSDSDTENFMDQNNESDDETKPIEIDDEKFMKSLMKLLGVDETILKNSTAPILKNNKQKNKKSQPQHSVPKAPPASFDPQSLTLRPPPASAVSTNILVTLDDSDDDAEDLSGSRGFGIVGNRRGIQAQDEGDSDDEREILSGWDDAFLKELSRIDVQLKNSVLTDSTSDFTATTKNAKKMQRAVDSDDGSDSEDDVDELDMQLDEYMEAMDLELSRKKLVRVGGRSGDSANWKEMFREQNFENVDDRPKWKLRRMEAQEILLENDDDNDVDDDEEMDLDANLVKNLLESFEAQQGLPGPASNILGRMGLQIPINNE</sequence>
<comment type="caution">
    <text evidence="2">The sequence shown here is derived from an EMBL/GenBank/DDBJ whole genome shotgun (WGS) entry which is preliminary data.</text>
</comment>
<dbReference type="AlphaFoldDB" id="A0AAD5XIY7"/>
<feature type="region of interest" description="Disordered" evidence="1">
    <location>
        <begin position="707"/>
        <end position="741"/>
    </location>
</feature>
<feature type="compositionally biased region" description="Polar residues" evidence="1">
    <location>
        <begin position="770"/>
        <end position="779"/>
    </location>
</feature>
<keyword evidence="3" id="KW-1185">Reference proteome</keyword>
<feature type="compositionally biased region" description="Basic and acidic residues" evidence="1">
    <location>
        <begin position="38"/>
        <end position="47"/>
    </location>
</feature>
<dbReference type="GO" id="GO:0005634">
    <property type="term" value="C:nucleus"/>
    <property type="evidence" value="ECO:0007669"/>
    <property type="project" value="TreeGrafter"/>
</dbReference>
<proteinExistence type="predicted"/>
<dbReference type="EMBL" id="JADGJH010000238">
    <property type="protein sequence ID" value="KAJ3132752.1"/>
    <property type="molecule type" value="Genomic_DNA"/>
</dbReference>
<protein>
    <submittedName>
        <fullName evidence="2">Uncharacterized protein</fullName>
    </submittedName>
</protein>
<dbReference type="Pfam" id="PF07093">
    <property type="entry name" value="SGT1"/>
    <property type="match status" value="1"/>
</dbReference>